<feature type="compositionally biased region" description="Basic residues" evidence="1">
    <location>
        <begin position="498"/>
        <end position="507"/>
    </location>
</feature>
<feature type="domain" description="Peptidase C14 caspase" evidence="2">
    <location>
        <begin position="85"/>
        <end position="211"/>
    </location>
</feature>
<dbReference type="GeneID" id="92088387"/>
<feature type="region of interest" description="Disordered" evidence="1">
    <location>
        <begin position="450"/>
        <end position="507"/>
    </location>
</feature>
<proteinExistence type="predicted"/>
<feature type="region of interest" description="Disordered" evidence="1">
    <location>
        <begin position="403"/>
        <end position="422"/>
    </location>
</feature>
<dbReference type="InterPro" id="IPR011600">
    <property type="entry name" value="Pept_C14_caspase"/>
</dbReference>
<dbReference type="RefSeq" id="XP_066719602.1">
    <property type="nucleotide sequence ID" value="XM_066855324.1"/>
</dbReference>
<reference evidence="3 4" key="1">
    <citation type="submission" date="2023-01" db="EMBL/GenBank/DDBJ databases">
        <title>Analysis of 21 Apiospora genomes using comparative genomics revels a genus with tremendous synthesis potential of carbohydrate active enzymes and secondary metabolites.</title>
        <authorList>
            <person name="Sorensen T."/>
        </authorList>
    </citation>
    <scope>NUCLEOTIDE SEQUENCE [LARGE SCALE GENOMIC DNA]</scope>
    <source>
        <strain evidence="3 4">CBS 135458</strain>
    </source>
</reference>
<protein>
    <recommendedName>
        <fullName evidence="2">Peptidase C14 caspase domain-containing protein</fullName>
    </recommendedName>
</protein>
<accession>A0ABR1VZK7</accession>
<dbReference type="Pfam" id="PF00656">
    <property type="entry name" value="Peptidase_C14"/>
    <property type="match status" value="1"/>
</dbReference>
<sequence>MASPESRHVSTPSPLPRVSEPNPTQESPTQESPIQEYQDEDATQDSKLKALWDSEMGDLNHPYTPYTKVSVLLLSWHKEIDDLKTDHEVTDLENLFKDKFMFDTTRQILTKDSRTSAQAQVNHYLAKFVYENDNTNTMFIIYYAGHGRPGNDRGKLKLTASSSHRGESNTDFHEVVWNSAESNIRNTSADVLVIFDCCHAGELARMVRGNRAFEYLAATSANSTTRKPGPQSFTSALIWSLGHLLEKHIPFSTTELVRIIDNDAPDFPEEQSPRLAEGPNPTHRKIMIAPLTKESIKIAEEAPKTDDKEDLSEERRRDLHLRFTFDCDDIKEPNLIKGFAGQIRNLIHNGGNKAKAVSWEGIHRPSCGPSQYIAPGIYHVNYKDALVTQSLRYFTNSLGRIRSARSERSPAEEPRPLLKNRIEAPLSPASEIVEDQGVSTIEKALSAGDISDDHTVLQHPPNLLDGGQTAPGITLPREPKRKRGDNNEVDADGPAAAAKRRRSGKKA</sequence>
<comment type="caution">
    <text evidence="3">The sequence shown here is derived from an EMBL/GenBank/DDBJ whole genome shotgun (WGS) entry which is preliminary data.</text>
</comment>
<feature type="compositionally biased region" description="Basic and acidic residues" evidence="1">
    <location>
        <begin position="404"/>
        <end position="422"/>
    </location>
</feature>
<dbReference type="EMBL" id="JAQQWL010000004">
    <property type="protein sequence ID" value="KAK8076643.1"/>
    <property type="molecule type" value="Genomic_DNA"/>
</dbReference>
<feature type="compositionally biased region" description="Polar residues" evidence="1">
    <location>
        <begin position="21"/>
        <end position="35"/>
    </location>
</feature>
<dbReference type="Gene3D" id="3.40.50.1460">
    <property type="match status" value="1"/>
</dbReference>
<keyword evidence="4" id="KW-1185">Reference proteome</keyword>
<evidence type="ECO:0000256" key="1">
    <source>
        <dbReference type="SAM" id="MobiDB-lite"/>
    </source>
</evidence>
<feature type="region of interest" description="Disordered" evidence="1">
    <location>
        <begin position="1"/>
        <end position="44"/>
    </location>
</feature>
<gene>
    <name evidence="3" type="ORF">PG994_003915</name>
</gene>
<evidence type="ECO:0000313" key="3">
    <source>
        <dbReference type="EMBL" id="KAK8076643.1"/>
    </source>
</evidence>
<name>A0ABR1VZK7_9PEZI</name>
<dbReference type="Proteomes" id="UP001480595">
    <property type="component" value="Unassembled WGS sequence"/>
</dbReference>
<evidence type="ECO:0000259" key="2">
    <source>
        <dbReference type="Pfam" id="PF00656"/>
    </source>
</evidence>
<evidence type="ECO:0000313" key="4">
    <source>
        <dbReference type="Proteomes" id="UP001480595"/>
    </source>
</evidence>
<organism evidence="3 4">
    <name type="scientific">Apiospora phragmitis</name>
    <dbReference type="NCBI Taxonomy" id="2905665"/>
    <lineage>
        <taxon>Eukaryota</taxon>
        <taxon>Fungi</taxon>
        <taxon>Dikarya</taxon>
        <taxon>Ascomycota</taxon>
        <taxon>Pezizomycotina</taxon>
        <taxon>Sordariomycetes</taxon>
        <taxon>Xylariomycetidae</taxon>
        <taxon>Amphisphaeriales</taxon>
        <taxon>Apiosporaceae</taxon>
        <taxon>Apiospora</taxon>
    </lineage>
</organism>